<dbReference type="OrthoDB" id="9814553at2"/>
<dbReference type="Pfam" id="PF01381">
    <property type="entry name" value="HTH_3"/>
    <property type="match status" value="1"/>
</dbReference>
<dbReference type="Gene3D" id="1.10.260.40">
    <property type="entry name" value="lambda repressor-like DNA-binding domains"/>
    <property type="match status" value="1"/>
</dbReference>
<dbReference type="GO" id="GO:0003677">
    <property type="term" value="F:DNA binding"/>
    <property type="evidence" value="ECO:0007669"/>
    <property type="project" value="UniProtKB-KW"/>
</dbReference>
<dbReference type="SUPFAM" id="SSF47413">
    <property type="entry name" value="lambda repressor-like DNA-binding domains"/>
    <property type="match status" value="1"/>
</dbReference>
<dbReference type="EMBL" id="RAPK01000010">
    <property type="protein sequence ID" value="RKD71406.1"/>
    <property type="molecule type" value="Genomic_DNA"/>
</dbReference>
<dbReference type="RefSeq" id="WP_120193939.1">
    <property type="nucleotide sequence ID" value="NZ_RAPK01000010.1"/>
</dbReference>
<proteinExistence type="predicted"/>
<dbReference type="InterPro" id="IPR001387">
    <property type="entry name" value="Cro/C1-type_HTH"/>
</dbReference>
<dbReference type="CDD" id="cd00093">
    <property type="entry name" value="HTH_XRE"/>
    <property type="match status" value="1"/>
</dbReference>
<organism evidence="2 3">
    <name type="scientific">Sinobaca qinghaiensis</name>
    <dbReference type="NCBI Taxonomy" id="342944"/>
    <lineage>
        <taxon>Bacteria</taxon>
        <taxon>Bacillati</taxon>
        <taxon>Bacillota</taxon>
        <taxon>Bacilli</taxon>
        <taxon>Bacillales</taxon>
        <taxon>Sporolactobacillaceae</taxon>
        <taxon>Sinobaca</taxon>
    </lineage>
</organism>
<keyword evidence="2" id="KW-0238">DNA-binding</keyword>
<keyword evidence="3" id="KW-1185">Reference proteome</keyword>
<protein>
    <submittedName>
        <fullName evidence="2">DNA-binding XRE family transcriptional regulator</fullName>
    </submittedName>
</protein>
<dbReference type="AlphaFoldDB" id="A0A419V0B4"/>
<feature type="domain" description="HTH cro/C1-type" evidence="1">
    <location>
        <begin position="10"/>
        <end position="62"/>
    </location>
</feature>
<comment type="caution">
    <text evidence="2">The sequence shown here is derived from an EMBL/GenBank/DDBJ whole genome shotgun (WGS) entry which is preliminary data.</text>
</comment>
<dbReference type="SMART" id="SM00530">
    <property type="entry name" value="HTH_XRE"/>
    <property type="match status" value="1"/>
</dbReference>
<dbReference type="Proteomes" id="UP000285120">
    <property type="component" value="Unassembled WGS sequence"/>
</dbReference>
<evidence type="ECO:0000259" key="1">
    <source>
        <dbReference type="PROSITE" id="PS50943"/>
    </source>
</evidence>
<evidence type="ECO:0000313" key="3">
    <source>
        <dbReference type="Proteomes" id="UP000285120"/>
    </source>
</evidence>
<dbReference type="InterPro" id="IPR010982">
    <property type="entry name" value="Lambda_DNA-bd_dom_sf"/>
</dbReference>
<sequence length="92" mass="10684">MDTRNLRFMELRQRFNLTQTELGKSVGLSQSMIAHIESGTKEPKGIYKLRLAHRFGVSVEWLFYEEVYKEFYMSLKGGQSNAADNERLSTFA</sequence>
<name>A0A419V0B4_9BACL</name>
<dbReference type="PROSITE" id="PS50943">
    <property type="entry name" value="HTH_CROC1"/>
    <property type="match status" value="1"/>
</dbReference>
<evidence type="ECO:0000313" key="2">
    <source>
        <dbReference type="EMBL" id="RKD71406.1"/>
    </source>
</evidence>
<gene>
    <name evidence="2" type="ORF">ATL39_2803</name>
</gene>
<accession>A0A419V0B4</accession>
<reference evidence="2 3" key="1">
    <citation type="submission" date="2018-09" db="EMBL/GenBank/DDBJ databases">
        <title>Genomic Encyclopedia of Archaeal and Bacterial Type Strains, Phase II (KMG-II): from individual species to whole genera.</title>
        <authorList>
            <person name="Goeker M."/>
        </authorList>
    </citation>
    <scope>NUCLEOTIDE SEQUENCE [LARGE SCALE GENOMIC DNA]</scope>
    <source>
        <strain evidence="2 3">DSM 17008</strain>
    </source>
</reference>